<proteinExistence type="predicted"/>
<reference evidence="3" key="1">
    <citation type="journal article" date="2018" name="Genome Announc.">
        <title>First complete genome sequence of Yersinia massiliensis.</title>
        <authorList>
            <person name="Thomas M.C."/>
            <person name="Arling V."/>
            <person name="Goji N."/>
            <person name="Janzen T.W."/>
            <person name="Duceppe M.-O."/>
            <person name="Mathews A."/>
            <person name="Carrillo C."/>
            <person name="Amoako K."/>
        </authorList>
    </citation>
    <scope>NUCLEOTIDE SEQUENCE [LARGE SCALE GENOMIC DNA]</scope>
    <source>
        <strain evidence="3">GTA</strain>
    </source>
</reference>
<evidence type="ECO:0000313" key="2">
    <source>
        <dbReference type="EMBL" id="AVX39910.1"/>
    </source>
</evidence>
<dbReference type="Gene3D" id="3.30.420.380">
    <property type="match status" value="1"/>
</dbReference>
<dbReference type="NCBIfam" id="TIGR01709">
    <property type="entry name" value="typeII_sec_gspL"/>
    <property type="match status" value="1"/>
</dbReference>
<organism evidence="2 3">
    <name type="scientific">Yersinia massiliensis</name>
    <dbReference type="NCBI Taxonomy" id="419257"/>
    <lineage>
        <taxon>Bacteria</taxon>
        <taxon>Pseudomonadati</taxon>
        <taxon>Pseudomonadota</taxon>
        <taxon>Gammaproteobacteria</taxon>
        <taxon>Enterobacterales</taxon>
        <taxon>Yersiniaceae</taxon>
        <taxon>Yersinia</taxon>
    </lineage>
</organism>
<dbReference type="InterPro" id="IPR007812">
    <property type="entry name" value="T2SS_protein-GspL"/>
</dbReference>
<evidence type="ECO:0000313" key="3">
    <source>
        <dbReference type="Proteomes" id="UP000240908"/>
    </source>
</evidence>
<dbReference type="Pfam" id="PF05134">
    <property type="entry name" value="T2SSL"/>
    <property type="match status" value="1"/>
</dbReference>
<dbReference type="SUPFAM" id="SSF53067">
    <property type="entry name" value="Actin-like ATPase domain"/>
    <property type="match status" value="2"/>
</dbReference>
<dbReference type="CDD" id="cd24017">
    <property type="entry name" value="ASKHA_T2SSL_N"/>
    <property type="match status" value="1"/>
</dbReference>
<dbReference type="InterPro" id="IPR043129">
    <property type="entry name" value="ATPase_NBD"/>
</dbReference>
<dbReference type="RefSeq" id="WP_108088171.1">
    <property type="nucleotide sequence ID" value="NZ_CABHYR010000061.1"/>
</dbReference>
<protein>
    <submittedName>
        <fullName evidence="2">Type II secretion system protein GspL</fullName>
    </submittedName>
</protein>
<dbReference type="Proteomes" id="UP000240908">
    <property type="component" value="Chromosome"/>
</dbReference>
<sequence length="399" mass="44383">MKSIRLKKNKSQPNTLFICPPSAEGQPIHWYYQPHQGTAQAGELVDEAALPSLLPLAKTSQITLLLPAKNVLLTTVTFNGKYRRNQPQPLAWQLESICPGDVEQLHLTVIQQQGTRFSIAAIDKNQLQRWLDGLTQAGLTATRALPDVLALPSPNAGWVTACFNDIWLMRQSATQGFSANEEELGFILGRYSSLPMILSYSPRPANESTWMQKNEQSIWPLLTQGTQESTLNLLHGDFAPPRSTKPRGNKLLGALAAIYLLTFAVQPALTGYRAQQQAEQLQQKTHQLYRQNFPNAAIPKQWVAGIAQQIDQREKDAIPSGLLTQLRAAMPVLQSLKDVKAQSMEWHEDALVLTFNLPEQALQARLPHQSPPPIQVTTHPMDLQNTQLTIKGAHNDDQA</sequence>
<dbReference type="InterPro" id="IPR024230">
    <property type="entry name" value="GspL_cyto_dom"/>
</dbReference>
<evidence type="ECO:0000259" key="1">
    <source>
        <dbReference type="Pfam" id="PF05134"/>
    </source>
</evidence>
<name>A0ABM6UY69_9GAMM</name>
<dbReference type="Gene3D" id="3.30.420.370">
    <property type="match status" value="1"/>
</dbReference>
<dbReference type="EMBL" id="CP028487">
    <property type="protein sequence ID" value="AVX39910.1"/>
    <property type="molecule type" value="Genomic_DNA"/>
</dbReference>
<feature type="domain" description="GspL cytoplasmic actin-ATPase-like" evidence="1">
    <location>
        <begin position="16"/>
        <end position="240"/>
    </location>
</feature>
<gene>
    <name evidence="2" type="ORF">DA391_20995</name>
</gene>
<accession>A0ABM6UY69</accession>
<keyword evidence="3" id="KW-1185">Reference proteome</keyword>